<keyword evidence="1" id="KW-0812">Transmembrane</keyword>
<keyword evidence="1" id="KW-0472">Membrane</keyword>
<geneLocation type="plasmid" evidence="2">
    <name>unnamed1</name>
</geneLocation>
<name>A0A1B2EQV9_9HYPH</name>
<keyword evidence="1" id="KW-1133">Transmembrane helix</keyword>
<reference evidence="2" key="1">
    <citation type="submission" date="2016-07" db="EMBL/GenBank/DDBJ databases">
        <title>Microvirga ossetica sp. nov. a new species of rhizobia isolated from root nodules of the legume species Vicia alpestris Steven originated from North Ossetia region in the Caucasus.</title>
        <authorList>
            <person name="Safronova V.I."/>
            <person name="Kuznetsova I.G."/>
            <person name="Sazanova A.L."/>
            <person name="Belimov A."/>
            <person name="Andronov E."/>
            <person name="Osledkin Y.S."/>
            <person name="Onishchuk O.P."/>
            <person name="Kurchak O.N."/>
            <person name="Shaposhnikov A.I."/>
            <person name="Willems A."/>
            <person name="Tikhonovich I.A."/>
        </authorList>
    </citation>
    <scope>NUCLEOTIDE SEQUENCE [LARGE SCALE GENOMIC DNA]</scope>
    <source>
        <strain evidence="2">V5/3M</strain>
        <plasmid evidence="2">unnamed1</plasmid>
    </source>
</reference>
<sequence>MFLIFYRSAYVALALYIAVSEYQMDGGLFDVIAYPLMIALALEALYWLQRLQTSTPRIVLGWMKAREDRKRQQKAATE</sequence>
<protein>
    <submittedName>
        <fullName evidence="2">Uncharacterized protein</fullName>
    </submittedName>
</protein>
<accession>A0A1B2EQV9</accession>
<gene>
    <name evidence="2" type="ORF">BB934_29135</name>
</gene>
<dbReference type="KEGG" id="moc:BB934_29135"/>
<feature type="transmembrane region" description="Helical" evidence="1">
    <location>
        <begin position="31"/>
        <end position="48"/>
    </location>
</feature>
<dbReference type="AlphaFoldDB" id="A0A1B2EQV9"/>
<evidence type="ECO:0000313" key="2">
    <source>
        <dbReference type="EMBL" id="ANY82374.1"/>
    </source>
</evidence>
<evidence type="ECO:0000256" key="1">
    <source>
        <dbReference type="SAM" id="Phobius"/>
    </source>
</evidence>
<dbReference type="RefSeq" id="WP_099513482.1">
    <property type="nucleotide sequence ID" value="NZ_CP016617.1"/>
</dbReference>
<proteinExistence type="predicted"/>
<dbReference type="EMBL" id="CP016617">
    <property type="protein sequence ID" value="ANY82374.1"/>
    <property type="molecule type" value="Genomic_DNA"/>
</dbReference>
<organism evidence="2">
    <name type="scientific">Microvirga ossetica</name>
    <dbReference type="NCBI Taxonomy" id="1882682"/>
    <lineage>
        <taxon>Bacteria</taxon>
        <taxon>Pseudomonadati</taxon>
        <taxon>Pseudomonadota</taxon>
        <taxon>Alphaproteobacteria</taxon>
        <taxon>Hyphomicrobiales</taxon>
        <taxon>Methylobacteriaceae</taxon>
        <taxon>Microvirga</taxon>
    </lineage>
</organism>
<keyword evidence="2" id="KW-0614">Plasmid</keyword>